<evidence type="ECO:0000256" key="18">
    <source>
        <dbReference type="ARBA" id="ARBA00035863"/>
    </source>
</evidence>
<dbReference type="SUPFAM" id="SSF51735">
    <property type="entry name" value="NAD(P)-binding Rossmann-fold domains"/>
    <property type="match status" value="1"/>
</dbReference>
<comment type="pathway">
    <text evidence="3">Lipid metabolism; fatty acid beta-oxidation.</text>
</comment>
<evidence type="ECO:0000256" key="6">
    <source>
        <dbReference type="ARBA" id="ARBA00012064"/>
    </source>
</evidence>
<feature type="region of interest" description="Disordered" evidence="37">
    <location>
        <begin position="478"/>
        <end position="499"/>
    </location>
</feature>
<dbReference type="InterPro" id="IPR029045">
    <property type="entry name" value="ClpP/crotonase-like_dom_sf"/>
</dbReference>
<dbReference type="GO" id="GO:0006635">
    <property type="term" value="P:fatty acid beta-oxidation"/>
    <property type="evidence" value="ECO:0007669"/>
    <property type="project" value="UniProtKB-UniPathway"/>
</dbReference>
<evidence type="ECO:0000256" key="4">
    <source>
        <dbReference type="ARBA" id="ARBA00008750"/>
    </source>
</evidence>
<dbReference type="Pfam" id="PF00378">
    <property type="entry name" value="ECH_1"/>
    <property type="match status" value="1"/>
</dbReference>
<evidence type="ECO:0000256" key="14">
    <source>
        <dbReference type="ARBA" id="ARBA00023235"/>
    </source>
</evidence>
<comment type="similarity">
    <text evidence="29">In the C-terminal section; belongs to the 3-hydroxyacyl-CoA dehydrogenase family.</text>
</comment>
<evidence type="ECO:0000256" key="3">
    <source>
        <dbReference type="ARBA" id="ARBA00005005"/>
    </source>
</evidence>
<comment type="catalytic activity">
    <reaction evidence="1">
        <text>(3S)-hydroxyhexadecanoyl-CoA = (2E)-hexadecenoyl-CoA + H2O</text>
        <dbReference type="Rhea" id="RHEA:31163"/>
        <dbReference type="ChEBI" id="CHEBI:15377"/>
        <dbReference type="ChEBI" id="CHEBI:61526"/>
        <dbReference type="ChEBI" id="CHEBI:62613"/>
    </reaction>
    <physiologicalReaction direction="right-to-left" evidence="1">
        <dbReference type="Rhea" id="RHEA:31165"/>
    </physiologicalReaction>
</comment>
<dbReference type="InterPro" id="IPR029670">
    <property type="entry name" value="UPF0524_fam"/>
</dbReference>
<dbReference type="FunFam" id="1.10.1040.50:FF:000006">
    <property type="entry name" value="Peroxisomal bifunctional enzyme"/>
    <property type="match status" value="1"/>
</dbReference>
<evidence type="ECO:0000259" key="38">
    <source>
        <dbReference type="Pfam" id="PF00725"/>
    </source>
</evidence>
<comment type="catalytic activity">
    <reaction evidence="18">
        <text>(3E,5Z)-octadienoyl-CoA = (2E,5Z)-octadienoyl-CoA</text>
        <dbReference type="Rhea" id="RHEA:49932"/>
        <dbReference type="ChEBI" id="CHEBI:85108"/>
        <dbReference type="ChEBI" id="CHEBI:131990"/>
    </reaction>
    <physiologicalReaction direction="right-to-left" evidence="18">
        <dbReference type="Rhea" id="RHEA:49934"/>
    </physiologicalReaction>
</comment>
<keyword evidence="41" id="KW-1185">Reference proteome</keyword>
<evidence type="ECO:0000256" key="15">
    <source>
        <dbReference type="ARBA" id="ARBA00023239"/>
    </source>
</evidence>
<keyword evidence="10" id="KW-0560">Oxidoreductase</keyword>
<dbReference type="InterPro" id="IPR006176">
    <property type="entry name" value="3-OHacyl-CoA_DH_NAD-bd"/>
</dbReference>
<evidence type="ECO:0000256" key="7">
    <source>
        <dbReference type="ARBA" id="ARBA00012076"/>
    </source>
</evidence>
<dbReference type="UniPathway" id="UPA00659"/>
<comment type="catalytic activity">
    <reaction evidence="21">
        <text>a (3Z)-enoyl-CoA = a 4-saturated (2E)-enoyl-CoA</text>
        <dbReference type="Rhea" id="RHEA:45900"/>
        <dbReference type="ChEBI" id="CHEBI:85097"/>
        <dbReference type="ChEBI" id="CHEBI:85489"/>
        <dbReference type="EC" id="5.3.3.8"/>
    </reaction>
    <physiologicalReaction direction="left-to-right" evidence="21">
        <dbReference type="Rhea" id="RHEA:45901"/>
    </physiologicalReaction>
</comment>
<comment type="catalytic activity">
    <reaction evidence="27">
        <text>(3E)-decenoyl-CoA = (2E)-decenoyl-CoA</text>
        <dbReference type="Rhea" id="RHEA:45752"/>
        <dbReference type="ChEBI" id="CHEBI:61406"/>
        <dbReference type="ChEBI" id="CHEBI:84793"/>
    </reaction>
    <physiologicalReaction direction="left-to-right" evidence="27">
        <dbReference type="Rhea" id="RHEA:45753"/>
    </physiologicalReaction>
</comment>
<evidence type="ECO:0000256" key="27">
    <source>
        <dbReference type="ARBA" id="ARBA00036656"/>
    </source>
</evidence>
<evidence type="ECO:0000256" key="16">
    <source>
        <dbReference type="ARBA" id="ARBA00023268"/>
    </source>
</evidence>
<evidence type="ECO:0000256" key="19">
    <source>
        <dbReference type="ARBA" id="ARBA00035909"/>
    </source>
</evidence>
<dbReference type="GO" id="GO:0004300">
    <property type="term" value="F:enoyl-CoA hydratase activity"/>
    <property type="evidence" value="ECO:0007669"/>
    <property type="project" value="UniProtKB-EC"/>
</dbReference>
<evidence type="ECO:0000256" key="28">
    <source>
        <dbReference type="ARBA" id="ARBA00036989"/>
    </source>
</evidence>
<dbReference type="EC" id="4.2.1.17" evidence="7"/>
<keyword evidence="15" id="KW-0456">Lyase</keyword>
<evidence type="ECO:0000256" key="21">
    <source>
        <dbReference type="ARBA" id="ARBA00035959"/>
    </source>
</evidence>
<evidence type="ECO:0000256" key="29">
    <source>
        <dbReference type="ARBA" id="ARBA00038365"/>
    </source>
</evidence>
<evidence type="ECO:0000256" key="8">
    <source>
        <dbReference type="ARBA" id="ARBA00013000"/>
    </source>
</evidence>
<comment type="catalytic activity">
    <reaction evidence="34">
        <text>a (3S)-3-hydroxyacyl-CoA + NAD(+) = a 3-oxoacyl-CoA + NADH + H(+)</text>
        <dbReference type="Rhea" id="RHEA:22432"/>
        <dbReference type="ChEBI" id="CHEBI:15378"/>
        <dbReference type="ChEBI" id="CHEBI:57318"/>
        <dbReference type="ChEBI" id="CHEBI:57540"/>
        <dbReference type="ChEBI" id="CHEBI:57945"/>
        <dbReference type="ChEBI" id="CHEBI:90726"/>
        <dbReference type="EC" id="1.1.1.35"/>
    </reaction>
    <physiologicalReaction direction="left-to-right" evidence="34">
        <dbReference type="Rhea" id="RHEA:22433"/>
    </physiologicalReaction>
</comment>
<dbReference type="GO" id="GO:0003857">
    <property type="term" value="F:(3S)-3-hydroxyacyl-CoA dehydrogenase (NAD+) activity"/>
    <property type="evidence" value="ECO:0007669"/>
    <property type="project" value="UniProtKB-EC"/>
</dbReference>
<dbReference type="Pfam" id="PF15823">
    <property type="entry name" value="UPF0524"/>
    <property type="match status" value="1"/>
</dbReference>
<sequence length="831" mass="90236">MARYELVKGSLALITLTNPPVNALSSAVRYGITEKIKRALGDPKVKAVVICGDNERFCGGADIREFAGPMRGPPLVMLFDDIEAGEKPVVAAIEGMALGGGFELALACHYRIAHSKARLGLPEVTLGLLPAAGGTQRLPRLIGIPAALELITTGRHVSAQEALTLGIVDQITDENACKMAVEFALRAVAKPLSSRRISTLTMACPPNLDALFEAVTMQVQKKAQGIMAPLACIQAVRAAATLPYSKGLGTMGRGIAVSLARVGISVIAVETEKKLLEMGRQMVIGMLERDAKRRGVTASLNLLQFTLSLQDVKDVDIVIEAVFEDMALKKHLLRDLSKVCGPSTLLYTNTSGLDVDALAGVTDRPHMVAGMHFFSPAHVMKLLEVVCGPRSSSETIATAMSLGKRMGKVCVAVGNCPGFVGNRMVKTYTDQANFLLEEGATPEQVDGALEEFGFAMGVFRMSDLAGLDVGWRIRKESGLTGPDVDPKDPPRRRQGRRYSPIPDMLCEQGRMGQKTGRGWYVYDKPGGTGAKPDPLIKNLLEGYRVRHGIQPRNISSQEIIERCLYVLANEGFRVLEDGIAVQPEDIDVIYLFGYGFPRHRGGPMFYANMSALPAHQTESFASSSPTLSDSREDCRDCTQGKYVYQPMTNVGLLPSTSVPAAPSDCTNTIDLSISLMERFLRISPCFLPPPCPESPKYCNIAELFIDDYIVKRINGKMCYVQRPPVHQEAPPTPPQRNPVSQKEREEKQTVVDTVKGPKMGHCSSPSSSEDSGINALEGHYLESCEEESEEDDELSMDGNSSPGSLWDQDECTLLSPSKSMVEIIENIETTV</sequence>
<comment type="catalytic activity">
    <reaction evidence="17">
        <text>(3S)-hydroxydecanoyl-CoA = (2E)-decenoyl-CoA + H2O</text>
        <dbReference type="Rhea" id="RHEA:31191"/>
        <dbReference type="ChEBI" id="CHEBI:15377"/>
        <dbReference type="ChEBI" id="CHEBI:61406"/>
        <dbReference type="ChEBI" id="CHEBI:62616"/>
    </reaction>
    <physiologicalReaction direction="right-to-left" evidence="17">
        <dbReference type="Rhea" id="RHEA:31193"/>
    </physiologicalReaction>
</comment>
<comment type="catalytic activity">
    <reaction evidence="28">
        <text>(2E)-hexadecenedioyl-CoA + H2O = (3S)-hydroxyhexadecanedioyl-CoA</text>
        <dbReference type="Rhea" id="RHEA:40259"/>
        <dbReference type="ChEBI" id="CHEBI:15377"/>
        <dbReference type="ChEBI" id="CHEBI:77075"/>
        <dbReference type="ChEBI" id="CHEBI:77080"/>
    </reaction>
    <physiologicalReaction direction="left-to-right" evidence="28">
        <dbReference type="Rhea" id="RHEA:40260"/>
    </physiologicalReaction>
</comment>
<keyword evidence="9" id="KW-0276">Fatty acid metabolism</keyword>
<keyword evidence="16" id="KW-0511">Multifunctional enzyme</keyword>
<dbReference type="InterPro" id="IPR018376">
    <property type="entry name" value="Enoyl-CoA_hyd/isom_CS"/>
</dbReference>
<dbReference type="Gene3D" id="1.10.1040.50">
    <property type="match status" value="1"/>
</dbReference>
<dbReference type="Gene3D" id="3.40.50.720">
    <property type="entry name" value="NAD(P)-binding Rossmann-like Domain"/>
    <property type="match status" value="1"/>
</dbReference>
<evidence type="ECO:0000256" key="25">
    <source>
        <dbReference type="ARBA" id="ARBA00036472"/>
    </source>
</evidence>
<evidence type="ECO:0000256" key="20">
    <source>
        <dbReference type="ARBA" id="ARBA00035949"/>
    </source>
</evidence>
<comment type="caution">
    <text evidence="40">The sequence shown here is derived from an EMBL/GenBank/DDBJ whole genome shotgun (WGS) entry which is preliminary data.</text>
</comment>
<dbReference type="Gene3D" id="3.90.226.10">
    <property type="entry name" value="2-enoyl-CoA Hydratase, Chain A, domain 1"/>
    <property type="match status" value="1"/>
</dbReference>
<dbReference type="AlphaFoldDB" id="A0A5A9P2P6"/>
<evidence type="ECO:0000313" key="41">
    <source>
        <dbReference type="Proteomes" id="UP000324632"/>
    </source>
</evidence>
<comment type="catalytic activity">
    <reaction evidence="23">
        <text>(3E)-hexenoyl-CoA = (2E)-hexenoyl-CoA</text>
        <dbReference type="Rhea" id="RHEA:45736"/>
        <dbReference type="ChEBI" id="CHEBI:62077"/>
        <dbReference type="ChEBI" id="CHEBI:84790"/>
    </reaction>
    <physiologicalReaction direction="left-to-right" evidence="23">
        <dbReference type="Rhea" id="RHEA:45737"/>
    </physiologicalReaction>
</comment>
<dbReference type="GO" id="GO:0004165">
    <property type="term" value="F:delta(3)-delta(2)-enoyl-CoA isomerase activity"/>
    <property type="evidence" value="ECO:0007669"/>
    <property type="project" value="UniProtKB-EC"/>
</dbReference>
<evidence type="ECO:0000256" key="30">
    <source>
        <dbReference type="ARBA" id="ARBA00039632"/>
    </source>
</evidence>
<evidence type="ECO:0000256" key="9">
    <source>
        <dbReference type="ARBA" id="ARBA00022832"/>
    </source>
</evidence>
<evidence type="ECO:0000256" key="24">
    <source>
        <dbReference type="ARBA" id="ARBA00036370"/>
    </source>
</evidence>
<dbReference type="InterPro" id="IPR008927">
    <property type="entry name" value="6-PGluconate_DH-like_C_sf"/>
</dbReference>
<protein>
    <recommendedName>
        <fullName evidence="30">Peroxisomal bifunctional enzyme</fullName>
        <ecNumber evidence="8">1.1.1.35</ecNumber>
        <ecNumber evidence="7">4.2.1.17</ecNumber>
        <ecNumber evidence="6">5.3.3.8</ecNumber>
    </recommendedName>
    <alternativeName>
        <fullName evidence="31">Multifunctional enzyme 1</fullName>
    </alternativeName>
</protein>
<comment type="subunit">
    <text evidence="5">Monomer.</text>
</comment>
<comment type="catalytic activity">
    <reaction evidence="19">
        <text>a 4-saturated-(3S)-3-hydroxyacyl-CoA = a (3E)-enoyl-CoA + H2O</text>
        <dbReference type="Rhea" id="RHEA:20724"/>
        <dbReference type="ChEBI" id="CHEBI:15377"/>
        <dbReference type="ChEBI" id="CHEBI:58521"/>
        <dbReference type="ChEBI" id="CHEBI:137480"/>
        <dbReference type="EC" id="4.2.1.17"/>
    </reaction>
    <physiologicalReaction direction="left-to-right" evidence="19">
        <dbReference type="Rhea" id="RHEA:20725"/>
    </physiologicalReaction>
</comment>
<dbReference type="Pfam" id="PF00725">
    <property type="entry name" value="3HCDH"/>
    <property type="match status" value="1"/>
</dbReference>
<dbReference type="GO" id="GO:0070403">
    <property type="term" value="F:NAD+ binding"/>
    <property type="evidence" value="ECO:0007669"/>
    <property type="project" value="InterPro"/>
</dbReference>
<evidence type="ECO:0000256" key="37">
    <source>
        <dbReference type="SAM" id="MobiDB-lite"/>
    </source>
</evidence>
<comment type="catalytic activity">
    <reaction evidence="35">
        <text>(3S)-hydroxyhexadecanedioyl-CoA + NAD(+) = 3-oxohexadecanedioyl-CoA + NADH + H(+)</text>
        <dbReference type="Rhea" id="RHEA:40267"/>
        <dbReference type="ChEBI" id="CHEBI:15378"/>
        <dbReference type="ChEBI" id="CHEBI:57540"/>
        <dbReference type="ChEBI" id="CHEBI:57945"/>
        <dbReference type="ChEBI" id="CHEBI:77080"/>
        <dbReference type="ChEBI" id="CHEBI:77081"/>
    </reaction>
    <physiologicalReaction direction="left-to-right" evidence="35">
        <dbReference type="Rhea" id="RHEA:40268"/>
    </physiologicalReaction>
</comment>
<evidence type="ECO:0000259" key="39">
    <source>
        <dbReference type="Pfam" id="PF02737"/>
    </source>
</evidence>
<evidence type="ECO:0000256" key="1">
    <source>
        <dbReference type="ARBA" id="ARBA00000469"/>
    </source>
</evidence>
<dbReference type="PANTHER" id="PTHR23309">
    <property type="entry name" value="3-HYDROXYACYL-COA DEHYROGENASE"/>
    <property type="match status" value="1"/>
</dbReference>
<evidence type="ECO:0000256" key="5">
    <source>
        <dbReference type="ARBA" id="ARBA00011245"/>
    </source>
</evidence>
<organism evidence="40 41">
    <name type="scientific">Triplophysa tibetana</name>
    <dbReference type="NCBI Taxonomy" id="1572043"/>
    <lineage>
        <taxon>Eukaryota</taxon>
        <taxon>Metazoa</taxon>
        <taxon>Chordata</taxon>
        <taxon>Craniata</taxon>
        <taxon>Vertebrata</taxon>
        <taxon>Euteleostomi</taxon>
        <taxon>Actinopterygii</taxon>
        <taxon>Neopterygii</taxon>
        <taxon>Teleostei</taxon>
        <taxon>Ostariophysi</taxon>
        <taxon>Cypriniformes</taxon>
        <taxon>Nemacheilidae</taxon>
        <taxon>Triplophysa</taxon>
    </lineage>
</organism>
<comment type="catalytic activity">
    <reaction evidence="25">
        <text>(2S,3S)-3-hydroxy-2-methylbutanoyl-CoA = (2E)-2-methylbut-2-enoyl-CoA + H2O</text>
        <dbReference type="Rhea" id="RHEA:31119"/>
        <dbReference type="ChEBI" id="CHEBI:15377"/>
        <dbReference type="ChEBI" id="CHEBI:57312"/>
        <dbReference type="ChEBI" id="CHEBI:57337"/>
    </reaction>
    <physiologicalReaction direction="right-to-left" evidence="25">
        <dbReference type="Rhea" id="RHEA:31121"/>
    </physiologicalReaction>
</comment>
<keyword evidence="11" id="KW-0520">NAD</keyword>
<feature type="domain" description="3-hydroxyacyl-CoA dehydrogenase C-terminal" evidence="38">
    <location>
        <begin position="418"/>
        <end position="522"/>
    </location>
</feature>
<evidence type="ECO:0000256" key="23">
    <source>
        <dbReference type="ARBA" id="ARBA00036353"/>
    </source>
</evidence>
<evidence type="ECO:0000256" key="26">
    <source>
        <dbReference type="ARBA" id="ARBA00036570"/>
    </source>
</evidence>
<keyword evidence="12" id="KW-0443">Lipid metabolism</keyword>
<dbReference type="GO" id="GO:0005777">
    <property type="term" value="C:peroxisome"/>
    <property type="evidence" value="ECO:0007669"/>
    <property type="project" value="UniProtKB-SubCell"/>
</dbReference>
<proteinExistence type="inferred from homology"/>
<evidence type="ECO:0000256" key="34">
    <source>
        <dbReference type="ARBA" id="ARBA00048911"/>
    </source>
</evidence>
<evidence type="ECO:0000256" key="32">
    <source>
        <dbReference type="ARBA" id="ARBA00047613"/>
    </source>
</evidence>
<comment type="catalytic activity">
    <reaction evidence="26">
        <text>(3E,5Z)-tetradecadienoyl-CoA = (2E,5Z)-tetradecadienoyl-CoA</text>
        <dbReference type="Rhea" id="RHEA:47464"/>
        <dbReference type="ChEBI" id="CHEBI:71586"/>
        <dbReference type="ChEBI" id="CHEBI:87701"/>
    </reaction>
    <physiologicalReaction direction="right-to-left" evidence="26">
        <dbReference type="Rhea" id="RHEA:47466"/>
    </physiologicalReaction>
</comment>
<feature type="compositionally biased region" description="Acidic residues" evidence="37">
    <location>
        <begin position="783"/>
        <end position="795"/>
    </location>
</feature>
<evidence type="ECO:0000256" key="31">
    <source>
        <dbReference type="ARBA" id="ARBA00042031"/>
    </source>
</evidence>
<evidence type="ECO:0000256" key="35">
    <source>
        <dbReference type="ARBA" id="ARBA00049448"/>
    </source>
</evidence>
<comment type="catalytic activity">
    <reaction evidence="24">
        <text>(3S)-hydroxyhexanoyl-CoA = (2E)-hexenoyl-CoA + H2O</text>
        <dbReference type="Rhea" id="RHEA:30547"/>
        <dbReference type="ChEBI" id="CHEBI:15377"/>
        <dbReference type="ChEBI" id="CHEBI:62075"/>
        <dbReference type="ChEBI" id="CHEBI:62077"/>
    </reaction>
    <physiologicalReaction direction="right-to-left" evidence="24">
        <dbReference type="Rhea" id="RHEA:30549"/>
    </physiologicalReaction>
</comment>
<dbReference type="FunFam" id="3.40.50.720:FF:000009">
    <property type="entry name" value="Fatty oxidation complex, alpha subunit"/>
    <property type="match status" value="1"/>
</dbReference>
<comment type="catalytic activity">
    <reaction evidence="32">
        <text>(3S)-hydroxyhexadecanoyl-CoA + NAD(+) = 3-oxohexadecanoyl-CoA + NADH + H(+)</text>
        <dbReference type="Rhea" id="RHEA:31159"/>
        <dbReference type="ChEBI" id="CHEBI:15378"/>
        <dbReference type="ChEBI" id="CHEBI:57349"/>
        <dbReference type="ChEBI" id="CHEBI:57540"/>
        <dbReference type="ChEBI" id="CHEBI:57945"/>
        <dbReference type="ChEBI" id="CHEBI:62613"/>
    </reaction>
    <physiologicalReaction direction="left-to-right" evidence="32">
        <dbReference type="Rhea" id="RHEA:31160"/>
    </physiologicalReaction>
</comment>
<evidence type="ECO:0000256" key="33">
    <source>
        <dbReference type="ARBA" id="ARBA00048361"/>
    </source>
</evidence>
<feature type="domain" description="3-hydroxyacyl-CoA dehydrogenase NAD binding" evidence="39">
    <location>
        <begin position="247"/>
        <end position="415"/>
    </location>
</feature>
<dbReference type="InterPro" id="IPR036291">
    <property type="entry name" value="NAD(P)-bd_dom_sf"/>
</dbReference>
<name>A0A5A9P2P6_9TELE</name>
<evidence type="ECO:0000256" key="2">
    <source>
        <dbReference type="ARBA" id="ARBA00004275"/>
    </source>
</evidence>
<keyword evidence="14" id="KW-0413">Isomerase</keyword>
<dbReference type="EC" id="5.3.3.8" evidence="6"/>
<evidence type="ECO:0000256" key="36">
    <source>
        <dbReference type="RuleBase" id="RU003707"/>
    </source>
</evidence>
<comment type="similarity">
    <text evidence="36">Belongs to the enoyl-CoA hydratase/isomerase family.</text>
</comment>
<accession>A0A5A9P2P6</accession>
<evidence type="ECO:0000256" key="12">
    <source>
        <dbReference type="ARBA" id="ARBA00023098"/>
    </source>
</evidence>
<reference evidence="40 41" key="1">
    <citation type="journal article" date="2019" name="Mol. Ecol. Resour.">
        <title>Chromosome-level genome assembly of Triplophysa tibetana, a fish adapted to the harsh high-altitude environment of the Tibetan Plateau.</title>
        <authorList>
            <person name="Yang X."/>
            <person name="Liu H."/>
            <person name="Ma Z."/>
            <person name="Zou Y."/>
            <person name="Zou M."/>
            <person name="Mao Y."/>
            <person name="Li X."/>
            <person name="Wang H."/>
            <person name="Chen T."/>
            <person name="Wang W."/>
            <person name="Yang R."/>
        </authorList>
    </citation>
    <scope>NUCLEOTIDE SEQUENCE [LARGE SCALE GENOMIC DNA]</scope>
    <source>
        <strain evidence="40">TTIB1903HZAU</strain>
        <tissue evidence="40">Muscle</tissue>
    </source>
</reference>
<gene>
    <name evidence="40" type="ORF">E1301_Tti007048</name>
</gene>
<dbReference type="EMBL" id="SOYY01000010">
    <property type="protein sequence ID" value="KAA0715925.1"/>
    <property type="molecule type" value="Genomic_DNA"/>
</dbReference>
<evidence type="ECO:0000256" key="13">
    <source>
        <dbReference type="ARBA" id="ARBA00023140"/>
    </source>
</evidence>
<comment type="catalytic activity">
    <reaction evidence="22">
        <text>(3Z)-hexenoyl-CoA = (2E)-hexenoyl-CoA</text>
        <dbReference type="Rhea" id="RHEA:45748"/>
        <dbReference type="ChEBI" id="CHEBI:62077"/>
        <dbReference type="ChEBI" id="CHEBI:85415"/>
    </reaction>
    <physiologicalReaction direction="left-to-right" evidence="22">
        <dbReference type="Rhea" id="RHEA:45749"/>
    </physiologicalReaction>
</comment>
<comment type="catalytic activity">
    <reaction evidence="20">
        <text>a (3E)-enoyl-CoA = a 4-saturated (2E)-enoyl-CoA</text>
        <dbReference type="Rhea" id="RHEA:45228"/>
        <dbReference type="ChEBI" id="CHEBI:58521"/>
        <dbReference type="ChEBI" id="CHEBI:85097"/>
        <dbReference type="EC" id="5.3.3.8"/>
    </reaction>
    <physiologicalReaction direction="left-to-right" evidence="20">
        <dbReference type="Rhea" id="RHEA:45229"/>
    </physiologicalReaction>
</comment>
<dbReference type="PROSITE" id="PS00166">
    <property type="entry name" value="ENOYL_COA_HYDRATASE"/>
    <property type="match status" value="1"/>
</dbReference>
<dbReference type="SUPFAM" id="SSF48179">
    <property type="entry name" value="6-phosphogluconate dehydrogenase C-terminal domain-like"/>
    <property type="match status" value="2"/>
</dbReference>
<comment type="similarity">
    <text evidence="4">In the N-terminal section; belongs to the enoyl-CoA hydratase/isomerase family.</text>
</comment>
<evidence type="ECO:0000256" key="22">
    <source>
        <dbReference type="ARBA" id="ARBA00036336"/>
    </source>
</evidence>
<keyword evidence="13" id="KW-0576">Peroxisome</keyword>
<feature type="region of interest" description="Disordered" evidence="37">
    <location>
        <begin position="723"/>
        <end position="807"/>
    </location>
</feature>
<dbReference type="CDD" id="cd06558">
    <property type="entry name" value="crotonase-like"/>
    <property type="match status" value="1"/>
</dbReference>
<dbReference type="PANTHER" id="PTHR23309:SF49">
    <property type="entry name" value="PEROXISOMAL BIFUNCTIONAL ENZYME"/>
    <property type="match status" value="1"/>
</dbReference>
<comment type="subcellular location">
    <subcellularLocation>
        <location evidence="2">Peroxisome</location>
    </subcellularLocation>
</comment>
<dbReference type="EC" id="1.1.1.35" evidence="8"/>
<evidence type="ECO:0000256" key="10">
    <source>
        <dbReference type="ARBA" id="ARBA00023002"/>
    </source>
</evidence>
<dbReference type="Proteomes" id="UP000324632">
    <property type="component" value="Chromosome 10"/>
</dbReference>
<evidence type="ECO:0000256" key="17">
    <source>
        <dbReference type="ARBA" id="ARBA00035760"/>
    </source>
</evidence>
<evidence type="ECO:0000313" key="40">
    <source>
        <dbReference type="EMBL" id="KAA0715925.1"/>
    </source>
</evidence>
<comment type="catalytic activity">
    <reaction evidence="33">
        <text>(3S)-hydroxydecanoyl-CoA + NAD(+) = 3-oxodecanoyl-CoA + NADH + H(+)</text>
        <dbReference type="Rhea" id="RHEA:31187"/>
        <dbReference type="ChEBI" id="CHEBI:15378"/>
        <dbReference type="ChEBI" id="CHEBI:57540"/>
        <dbReference type="ChEBI" id="CHEBI:57945"/>
        <dbReference type="ChEBI" id="CHEBI:62548"/>
        <dbReference type="ChEBI" id="CHEBI:62616"/>
    </reaction>
    <physiologicalReaction direction="left-to-right" evidence="33">
        <dbReference type="Rhea" id="RHEA:31188"/>
    </physiologicalReaction>
</comment>
<dbReference type="Pfam" id="PF02737">
    <property type="entry name" value="3HCDH_N"/>
    <property type="match status" value="1"/>
</dbReference>
<dbReference type="SUPFAM" id="SSF52096">
    <property type="entry name" value="ClpP/crotonase"/>
    <property type="match status" value="1"/>
</dbReference>
<dbReference type="InterPro" id="IPR001753">
    <property type="entry name" value="Enoyl-CoA_hydra/iso"/>
</dbReference>
<evidence type="ECO:0000256" key="11">
    <source>
        <dbReference type="ARBA" id="ARBA00023027"/>
    </source>
</evidence>
<dbReference type="InterPro" id="IPR006108">
    <property type="entry name" value="3HC_DH_C"/>
</dbReference>